<evidence type="ECO:0000313" key="1">
    <source>
        <dbReference type="EMBL" id="KAG7456914.1"/>
    </source>
</evidence>
<evidence type="ECO:0000313" key="2">
    <source>
        <dbReference type="Proteomes" id="UP001046870"/>
    </source>
</evidence>
<comment type="caution">
    <text evidence="1">The sequence shown here is derived from an EMBL/GenBank/DDBJ whole genome shotgun (WGS) entry which is preliminary data.</text>
</comment>
<dbReference type="Proteomes" id="UP001046870">
    <property type="component" value="Chromosome 22"/>
</dbReference>
<keyword evidence="2" id="KW-1185">Reference proteome</keyword>
<sequence length="109" mass="11712">MDYLSINGKGPAHIPDGNTGWVLERHTDRLLRSAGRPRPAGAQTEEKGVVFLLLFPSLSCADPRQTPRSQSPARPSQLFLNTLAGVQAGEHSLDLFPSPLKHTAAAESS</sequence>
<name>A0A9D3PCC1_MEGAT</name>
<gene>
    <name evidence="1" type="ORF">MATL_G00240860</name>
</gene>
<organism evidence="1 2">
    <name type="scientific">Megalops atlanticus</name>
    <name type="common">Tarpon</name>
    <name type="synonym">Clupea gigantea</name>
    <dbReference type="NCBI Taxonomy" id="7932"/>
    <lineage>
        <taxon>Eukaryota</taxon>
        <taxon>Metazoa</taxon>
        <taxon>Chordata</taxon>
        <taxon>Craniata</taxon>
        <taxon>Vertebrata</taxon>
        <taxon>Euteleostomi</taxon>
        <taxon>Actinopterygii</taxon>
        <taxon>Neopterygii</taxon>
        <taxon>Teleostei</taxon>
        <taxon>Elopiformes</taxon>
        <taxon>Megalopidae</taxon>
        <taxon>Megalops</taxon>
    </lineage>
</organism>
<accession>A0A9D3PCC1</accession>
<dbReference type="AlphaFoldDB" id="A0A9D3PCC1"/>
<reference evidence="1" key="1">
    <citation type="submission" date="2021-01" db="EMBL/GenBank/DDBJ databases">
        <authorList>
            <person name="Zahm M."/>
            <person name="Roques C."/>
            <person name="Cabau C."/>
            <person name="Klopp C."/>
            <person name="Donnadieu C."/>
            <person name="Jouanno E."/>
            <person name="Lampietro C."/>
            <person name="Louis A."/>
            <person name="Herpin A."/>
            <person name="Echchiki A."/>
            <person name="Berthelot C."/>
            <person name="Parey E."/>
            <person name="Roest-Crollius H."/>
            <person name="Braasch I."/>
            <person name="Postlethwait J."/>
            <person name="Bobe J."/>
            <person name="Montfort J."/>
            <person name="Bouchez O."/>
            <person name="Begum T."/>
            <person name="Mejri S."/>
            <person name="Adams A."/>
            <person name="Chen W.-J."/>
            <person name="Guiguen Y."/>
        </authorList>
    </citation>
    <scope>NUCLEOTIDE SEQUENCE</scope>
    <source>
        <strain evidence="1">YG-15Mar2019-1</strain>
        <tissue evidence="1">Brain</tissue>
    </source>
</reference>
<proteinExistence type="predicted"/>
<protein>
    <submittedName>
        <fullName evidence="1">Uncharacterized protein</fullName>
    </submittedName>
</protein>
<dbReference type="EMBL" id="JAFDVH010000022">
    <property type="protein sequence ID" value="KAG7456914.1"/>
    <property type="molecule type" value="Genomic_DNA"/>
</dbReference>